<dbReference type="STRING" id="1679444.PYTT_0537"/>
<evidence type="ECO:0000256" key="2">
    <source>
        <dbReference type="SAM" id="SignalP"/>
    </source>
</evidence>
<feature type="signal peptide" evidence="2">
    <location>
        <begin position="1"/>
        <end position="20"/>
    </location>
</feature>
<sequence length="940" mass="104053">MKATLSLALASCLSCAVSPAAPSPRAGDVIIEDTDDDQTPNPGAEDKAAKRVRFVSLTPDILYEVDPSRYAENPRTLAGAQLFYGARPDLLGAKVACVAPYDPVWRQELAEKKKSIVWGRLDNLWPVPAKLVAKDQWVFDFWARPSTSFYAWRHPQNAQKIIAIDFALWKNWTTTATEAVKKFTYKEASHRKDITAALDTGRLNTTQHSFETCPWKDMLERGRSGNTVSDYVADADRVRTWQTAVNKSGRTIRAPKLPWTDDWVEHTSLYNQKGTYHQKKRAAEINWGETFYQTLNESIKLYDGFLCLKDDASLIDVGKNTSADHSRVVPFDAQVRWSGFAAGSSEEKVYLESDIAKAVVISDKNASPDFVVLAVACDCIKGDSAEDAITILKEFRGEEVAVAEYIAEGTVSGTGGKDSPLTYATGIGYAKGTGTGNLGSFTVKNPENLRYNRSVARLRSEETAAYKAGITPRYKILFAVKEALAADPAKLTLTGDATKTRSADGKPAALEENEGGDSLNGYTYKNMAVALNAATNITPVGSGSIELFRLPLPRAKYRLFQADVQAEKALSRDIRMGFMDYTWTLRTENEELGKDSSRIGRVFAVFGESTLKQRTPDTSAAYSSWRLLLSGSGREKCEQYKIAISIPGLKRELTDAERNYLLRGSSYTWSFGKDAEPAISFIPDRSQTDGVASAEYTMVKGKDYEWVALSGMKEQNTMERPWIDALEALTRHLLLETKLKNPIELAVPSRPGETPPPPEYKKLEWPTNAAGAQANAVSVFSYGLKTMGDYNLAALEKGIIVSTVLQYMDDRYFLKGGHATSIDLPQCTRRLCGGDHPVIICEEGVALIHSLLSLCGMEYGTLSRMLDTKKGHALLGHGNRIYDPTPFFVRPNSGQLPLPRADSRLVDYEQSRYVTLYDAVFETPKPHHIMLHTHNKQASQ</sequence>
<protein>
    <submittedName>
        <fullName evidence="3">Uncharacterized protein</fullName>
    </submittedName>
</protein>
<evidence type="ECO:0000313" key="3">
    <source>
        <dbReference type="EMBL" id="SEH76292.1"/>
    </source>
</evidence>
<name>A0A1C7PB69_9BACT</name>
<keyword evidence="2" id="KW-0732">Signal</keyword>
<dbReference type="Proteomes" id="UP000176204">
    <property type="component" value="Chromosome I"/>
</dbReference>
<organism evidence="3 4">
    <name type="scientific">Akkermansia glycaniphila</name>
    <dbReference type="NCBI Taxonomy" id="1679444"/>
    <lineage>
        <taxon>Bacteria</taxon>
        <taxon>Pseudomonadati</taxon>
        <taxon>Verrucomicrobiota</taxon>
        <taxon>Verrucomicrobiia</taxon>
        <taxon>Verrucomicrobiales</taxon>
        <taxon>Akkermansiaceae</taxon>
        <taxon>Akkermansia</taxon>
    </lineage>
</organism>
<dbReference type="RefSeq" id="WP_067776545.1">
    <property type="nucleotide sequence ID" value="NZ_LIGX01000028.1"/>
</dbReference>
<proteinExistence type="predicted"/>
<gene>
    <name evidence="3" type="ORF">PYTT_0537</name>
</gene>
<evidence type="ECO:0000313" key="4">
    <source>
        <dbReference type="Proteomes" id="UP000176204"/>
    </source>
</evidence>
<dbReference type="KEGG" id="agl:PYTT_0537"/>
<reference evidence="4" key="1">
    <citation type="submission" date="2016-09" db="EMBL/GenBank/DDBJ databases">
        <authorList>
            <person name="Koehorst J."/>
        </authorList>
    </citation>
    <scope>NUCLEOTIDE SEQUENCE [LARGE SCALE GENOMIC DNA]</scope>
</reference>
<dbReference type="AlphaFoldDB" id="A0A1C7PB69"/>
<feature type="region of interest" description="Disordered" evidence="1">
    <location>
        <begin position="18"/>
        <end position="46"/>
    </location>
</feature>
<keyword evidence="4" id="KW-1185">Reference proteome</keyword>
<evidence type="ECO:0000256" key="1">
    <source>
        <dbReference type="SAM" id="MobiDB-lite"/>
    </source>
</evidence>
<dbReference type="EMBL" id="LT629973">
    <property type="protein sequence ID" value="SEH76292.1"/>
    <property type="molecule type" value="Genomic_DNA"/>
</dbReference>
<feature type="chain" id="PRO_5014266489" evidence="2">
    <location>
        <begin position="21"/>
        <end position="940"/>
    </location>
</feature>
<accession>A0A1C7PB69</accession>